<dbReference type="Proteomes" id="UP000064967">
    <property type="component" value="Chromosome"/>
</dbReference>
<proteinExistence type="predicted"/>
<name>A0A0K1Q7Z8_9BACT</name>
<sequence length="178" mass="19835">MGTLLTSQRVSDGPVVPMSNGLTAVLLDVLSLAACRFATTDWEKRFAYFLIQHDASRVGLGTAGLEVSEFGWTHEDFENEKRFILAVVDAALAKSNWELLGFEPRPESILPALERLRAMIIAFPMSAIPRESEDAWIPDELPTHGECEVHHVYLHELGCMLCNDQPIDAPPNRAPHRT</sequence>
<keyword evidence="2" id="KW-1185">Reference proteome</keyword>
<evidence type="ECO:0000313" key="1">
    <source>
        <dbReference type="EMBL" id="AKV01535.1"/>
    </source>
</evidence>
<dbReference type="KEGG" id="llu:AKJ09_08198"/>
<dbReference type="EMBL" id="CP012333">
    <property type="protein sequence ID" value="AKV01535.1"/>
    <property type="molecule type" value="Genomic_DNA"/>
</dbReference>
<evidence type="ECO:0000313" key="2">
    <source>
        <dbReference type="Proteomes" id="UP000064967"/>
    </source>
</evidence>
<dbReference type="STRING" id="1391654.AKJ09_08198"/>
<organism evidence="1 2">
    <name type="scientific">Labilithrix luteola</name>
    <dbReference type="NCBI Taxonomy" id="1391654"/>
    <lineage>
        <taxon>Bacteria</taxon>
        <taxon>Pseudomonadati</taxon>
        <taxon>Myxococcota</taxon>
        <taxon>Polyangia</taxon>
        <taxon>Polyangiales</taxon>
        <taxon>Labilitrichaceae</taxon>
        <taxon>Labilithrix</taxon>
    </lineage>
</organism>
<dbReference type="AlphaFoldDB" id="A0A0K1Q7Z8"/>
<accession>A0A0K1Q7Z8</accession>
<reference evidence="1 2" key="1">
    <citation type="submission" date="2015-08" db="EMBL/GenBank/DDBJ databases">
        <authorList>
            <person name="Babu N.S."/>
            <person name="Beckwith C.J."/>
            <person name="Beseler K.G."/>
            <person name="Brison A."/>
            <person name="Carone J.V."/>
            <person name="Caskin T.P."/>
            <person name="Diamond M."/>
            <person name="Durham M.E."/>
            <person name="Foxe J.M."/>
            <person name="Go M."/>
            <person name="Henderson B.A."/>
            <person name="Jones I.B."/>
            <person name="McGettigan J.A."/>
            <person name="Micheletti S.J."/>
            <person name="Nasrallah M.E."/>
            <person name="Ortiz D."/>
            <person name="Piller C.R."/>
            <person name="Privatt S.R."/>
            <person name="Schneider S.L."/>
            <person name="Sharp S."/>
            <person name="Smith T.C."/>
            <person name="Stanton J.D."/>
            <person name="Ullery H.E."/>
            <person name="Wilson R.J."/>
            <person name="Serrano M.G."/>
            <person name="Buck G."/>
            <person name="Lee V."/>
            <person name="Wang Y."/>
            <person name="Carvalho R."/>
            <person name="Voegtly L."/>
            <person name="Shi R."/>
            <person name="Duckworth R."/>
            <person name="Johnson A."/>
            <person name="Loviza R."/>
            <person name="Walstead R."/>
            <person name="Shah Z."/>
            <person name="Kiflezghi M."/>
            <person name="Wade K."/>
            <person name="Ball S.L."/>
            <person name="Bradley K.W."/>
            <person name="Asai D.J."/>
            <person name="Bowman C.A."/>
            <person name="Russell D.A."/>
            <person name="Pope W.H."/>
            <person name="Jacobs-Sera D."/>
            <person name="Hendrix R.W."/>
            <person name="Hatfull G.F."/>
        </authorList>
    </citation>
    <scope>NUCLEOTIDE SEQUENCE [LARGE SCALE GENOMIC DNA]</scope>
    <source>
        <strain evidence="1 2">DSM 27648</strain>
    </source>
</reference>
<gene>
    <name evidence="1" type="ORF">AKJ09_08198</name>
</gene>
<protein>
    <submittedName>
        <fullName evidence="1">Uncharacterized protein</fullName>
    </submittedName>
</protein>